<keyword evidence="2" id="KW-0175">Coiled coil</keyword>
<evidence type="ECO:0000256" key="2">
    <source>
        <dbReference type="SAM" id="Coils"/>
    </source>
</evidence>
<dbReference type="AlphaFoldDB" id="A0AAD5SFA8"/>
<dbReference type="Gene3D" id="3.40.50.10140">
    <property type="entry name" value="Toll/interleukin-1 receptor homology (TIR) domain"/>
    <property type="match status" value="1"/>
</dbReference>
<dbReference type="InterPro" id="IPR035897">
    <property type="entry name" value="Toll_tir_struct_dom_sf"/>
</dbReference>
<keyword evidence="5" id="KW-1185">Reference proteome</keyword>
<dbReference type="SUPFAM" id="SSF52200">
    <property type="entry name" value="Toll/Interleukin receptor TIR domain"/>
    <property type="match status" value="1"/>
</dbReference>
<comment type="similarity">
    <text evidence="1">Belongs to the sel-1 family.</text>
</comment>
<dbReference type="InterPro" id="IPR000157">
    <property type="entry name" value="TIR_dom"/>
</dbReference>
<dbReference type="InterPro" id="IPR050767">
    <property type="entry name" value="Sel1_AlgK"/>
</dbReference>
<reference evidence="4" key="1">
    <citation type="submission" date="2020-05" db="EMBL/GenBank/DDBJ databases">
        <title>Phylogenomic resolution of chytrid fungi.</title>
        <authorList>
            <person name="Stajich J.E."/>
            <person name="Amses K."/>
            <person name="Simmons R."/>
            <person name="Seto K."/>
            <person name="Myers J."/>
            <person name="Bonds A."/>
            <person name="Quandt C.A."/>
            <person name="Barry K."/>
            <person name="Liu P."/>
            <person name="Grigoriev I."/>
            <person name="Longcore J.E."/>
            <person name="James T.Y."/>
        </authorList>
    </citation>
    <scope>NUCLEOTIDE SEQUENCE</scope>
    <source>
        <strain evidence="4">JEL0318</strain>
    </source>
</reference>
<dbReference type="SMART" id="SM00671">
    <property type="entry name" value="SEL1"/>
    <property type="match status" value="3"/>
</dbReference>
<evidence type="ECO:0000313" key="5">
    <source>
        <dbReference type="Proteomes" id="UP001212841"/>
    </source>
</evidence>
<dbReference type="Proteomes" id="UP001212841">
    <property type="component" value="Unassembled WGS sequence"/>
</dbReference>
<dbReference type="PANTHER" id="PTHR11102">
    <property type="entry name" value="SEL-1-LIKE PROTEIN"/>
    <property type="match status" value="1"/>
</dbReference>
<protein>
    <recommendedName>
        <fullName evidence="3">TIR domain-containing protein</fullName>
    </recommendedName>
</protein>
<evidence type="ECO:0000313" key="4">
    <source>
        <dbReference type="EMBL" id="KAJ3051956.1"/>
    </source>
</evidence>
<dbReference type="GO" id="GO:0007165">
    <property type="term" value="P:signal transduction"/>
    <property type="evidence" value="ECO:0007669"/>
    <property type="project" value="InterPro"/>
</dbReference>
<feature type="domain" description="TIR" evidence="3">
    <location>
        <begin position="141"/>
        <end position="290"/>
    </location>
</feature>
<evidence type="ECO:0000259" key="3">
    <source>
        <dbReference type="PROSITE" id="PS50104"/>
    </source>
</evidence>
<name>A0AAD5SFA8_9FUNG</name>
<feature type="coiled-coil region" evidence="2">
    <location>
        <begin position="20"/>
        <end position="47"/>
    </location>
</feature>
<dbReference type="Pfam" id="PF08238">
    <property type="entry name" value="Sel1"/>
    <property type="match status" value="4"/>
</dbReference>
<dbReference type="PROSITE" id="PS50104">
    <property type="entry name" value="TIR"/>
    <property type="match status" value="1"/>
</dbReference>
<organism evidence="4 5">
    <name type="scientific">Rhizophlyctis rosea</name>
    <dbReference type="NCBI Taxonomy" id="64517"/>
    <lineage>
        <taxon>Eukaryota</taxon>
        <taxon>Fungi</taxon>
        <taxon>Fungi incertae sedis</taxon>
        <taxon>Chytridiomycota</taxon>
        <taxon>Chytridiomycota incertae sedis</taxon>
        <taxon>Chytridiomycetes</taxon>
        <taxon>Rhizophlyctidales</taxon>
        <taxon>Rhizophlyctidaceae</taxon>
        <taxon>Rhizophlyctis</taxon>
    </lineage>
</organism>
<dbReference type="InterPro" id="IPR011990">
    <property type="entry name" value="TPR-like_helical_dom_sf"/>
</dbReference>
<dbReference type="InterPro" id="IPR006597">
    <property type="entry name" value="Sel1-like"/>
</dbReference>
<sequence length="535" mass="59185">MSLREQTLTPTRVADLDSRLRDIELETSALQDLITQLENDFDTLEHDDPARNTLQKRLDRCYQKESNTHQTYNLLLTQKNIYLSAICSSPSPYQINPTLPTPPLSPYPSSYRLSTHASLTPNLRSIPNITINAEPNAPSSTSWQIFMSYAWANSQEALEKSHIEVADACGPCDPRAVARSLTQHGYSTWLDADRLADGEALYNNLVDAILPAHCMVACISEAYVASINCQREFHFASQLHIPIVLVIVGKESYVDWRKSMVGFLAGDALYIDSTQSDQFERILEAVSRKVGPPTDAAPSTPSAEARSPFEKLLAQGEAGDVDAQFKLGLVHDPWSKLGQAARTELNVPSLESISASQISDTASILDDAASIISEDIPSSVRPETSSTFTVNPLIAQKWYALAADQGHRVAQYNLGRLYENGTGLPSGPDINLAIHYYTMSSDQNDNIAQYRLGCIYEQGRLVDQNLEEAAKWFTASAEKGHAGAQFKLGRMYEKGVDAVGGRDMEEAGRLFRLSAQKGFVKSQCKVRKLERRSQY</sequence>
<gene>
    <name evidence="4" type="ORF">HK097_007045</name>
</gene>
<comment type="caution">
    <text evidence="4">The sequence shown here is derived from an EMBL/GenBank/DDBJ whole genome shotgun (WGS) entry which is preliminary data.</text>
</comment>
<evidence type="ECO:0000256" key="1">
    <source>
        <dbReference type="ARBA" id="ARBA00038101"/>
    </source>
</evidence>
<proteinExistence type="inferred from homology"/>
<dbReference type="Pfam" id="PF13676">
    <property type="entry name" value="TIR_2"/>
    <property type="match status" value="1"/>
</dbReference>
<accession>A0AAD5SFA8</accession>
<dbReference type="SUPFAM" id="SSF81901">
    <property type="entry name" value="HCP-like"/>
    <property type="match status" value="1"/>
</dbReference>
<dbReference type="EMBL" id="JADGJD010000341">
    <property type="protein sequence ID" value="KAJ3051956.1"/>
    <property type="molecule type" value="Genomic_DNA"/>
</dbReference>
<dbReference type="Gene3D" id="1.25.40.10">
    <property type="entry name" value="Tetratricopeptide repeat domain"/>
    <property type="match status" value="1"/>
</dbReference>
<dbReference type="PANTHER" id="PTHR11102:SF160">
    <property type="entry name" value="ERAD-ASSOCIATED E3 UBIQUITIN-PROTEIN LIGASE COMPONENT HRD3"/>
    <property type="match status" value="1"/>
</dbReference>